<feature type="active site" description="Charge relay system" evidence="5">
    <location>
        <position position="403"/>
    </location>
</feature>
<feature type="active site" description="Charge relay system" evidence="5">
    <location>
        <position position="225"/>
    </location>
</feature>
<dbReference type="InterPro" id="IPR050131">
    <property type="entry name" value="Peptidase_S8_subtilisin-like"/>
</dbReference>
<dbReference type="Pfam" id="PF00082">
    <property type="entry name" value="Peptidase_S8"/>
    <property type="match status" value="1"/>
</dbReference>
<protein>
    <submittedName>
        <fullName evidence="8">Peptidase S8 and S53 subtilisin kexin sedolisin</fullName>
    </submittedName>
</protein>
<dbReference type="InterPro" id="IPR023828">
    <property type="entry name" value="Peptidase_S8_Ser-AS"/>
</dbReference>
<dbReference type="RefSeq" id="WP_052429919.1">
    <property type="nucleotide sequence ID" value="NZ_BBLT01000001.1"/>
</dbReference>
<keyword evidence="3 5" id="KW-0378">Hydrolase</keyword>
<proteinExistence type="inferred from homology"/>
<name>A0A098LAS7_9BACT</name>
<evidence type="ECO:0000259" key="7">
    <source>
        <dbReference type="Pfam" id="PF00082"/>
    </source>
</evidence>
<feature type="domain" description="Peptidase S8/S53" evidence="7">
    <location>
        <begin position="176"/>
        <end position="449"/>
    </location>
</feature>
<reference evidence="8 9" key="1">
    <citation type="submission" date="2014-09" db="EMBL/GenBank/DDBJ databases">
        <title>Sporocytophaga myxococcoides PG-01 genome sequencing.</title>
        <authorList>
            <person name="Liu L."/>
            <person name="Gao P.J."/>
            <person name="Chen G.J."/>
            <person name="Wang L.S."/>
        </authorList>
    </citation>
    <scope>NUCLEOTIDE SEQUENCE [LARGE SCALE GENOMIC DNA]</scope>
    <source>
        <strain evidence="8 9">PG-01</strain>
    </source>
</reference>
<keyword evidence="9" id="KW-1185">Reference proteome</keyword>
<dbReference type="Proteomes" id="UP000030185">
    <property type="component" value="Unassembled WGS sequence"/>
</dbReference>
<evidence type="ECO:0000256" key="1">
    <source>
        <dbReference type="ARBA" id="ARBA00011073"/>
    </source>
</evidence>
<gene>
    <name evidence="8" type="ORF">MYP_779</name>
</gene>
<keyword evidence="6" id="KW-0732">Signal</keyword>
<dbReference type="InterPro" id="IPR017317">
    <property type="entry name" value="Pept_S8_subtilisin_bacteroid-2"/>
</dbReference>
<dbReference type="PRINTS" id="PR00723">
    <property type="entry name" value="SUBTILISIN"/>
</dbReference>
<dbReference type="EMBL" id="BBLT01000001">
    <property type="protein sequence ID" value="GAL83552.1"/>
    <property type="molecule type" value="Genomic_DNA"/>
</dbReference>
<dbReference type="InterPro" id="IPR036852">
    <property type="entry name" value="Peptidase_S8/S53_dom_sf"/>
</dbReference>
<dbReference type="CDD" id="cd07493">
    <property type="entry name" value="Peptidases_S8_9"/>
    <property type="match status" value="1"/>
</dbReference>
<evidence type="ECO:0000256" key="4">
    <source>
        <dbReference type="ARBA" id="ARBA00022825"/>
    </source>
</evidence>
<dbReference type="AlphaFoldDB" id="A0A098LAS7"/>
<dbReference type="PANTHER" id="PTHR43806">
    <property type="entry name" value="PEPTIDASE S8"/>
    <property type="match status" value="1"/>
</dbReference>
<comment type="caution">
    <text evidence="8">The sequence shown here is derived from an EMBL/GenBank/DDBJ whole genome shotgun (WGS) entry which is preliminary data.</text>
</comment>
<feature type="chain" id="PRO_5001937030" evidence="6">
    <location>
        <begin position="23"/>
        <end position="549"/>
    </location>
</feature>
<dbReference type="eggNOG" id="COG1404">
    <property type="taxonomic scope" value="Bacteria"/>
</dbReference>
<evidence type="ECO:0000256" key="2">
    <source>
        <dbReference type="ARBA" id="ARBA00022670"/>
    </source>
</evidence>
<evidence type="ECO:0000313" key="8">
    <source>
        <dbReference type="EMBL" id="GAL83552.1"/>
    </source>
</evidence>
<dbReference type="InterPro" id="IPR000209">
    <property type="entry name" value="Peptidase_S8/S53_dom"/>
</dbReference>
<dbReference type="PIRSF" id="PIRSF037903">
    <property type="entry name" value="Subtilisin_rel_GFO_2223"/>
    <property type="match status" value="1"/>
</dbReference>
<evidence type="ECO:0000256" key="3">
    <source>
        <dbReference type="ARBA" id="ARBA00022801"/>
    </source>
</evidence>
<dbReference type="STRING" id="153721.MYP_779"/>
<feature type="signal peptide" evidence="6">
    <location>
        <begin position="1"/>
        <end position="22"/>
    </location>
</feature>
<evidence type="ECO:0000313" key="9">
    <source>
        <dbReference type="Proteomes" id="UP000030185"/>
    </source>
</evidence>
<dbReference type="PROSITE" id="PS51892">
    <property type="entry name" value="SUBTILASE"/>
    <property type="match status" value="1"/>
</dbReference>
<dbReference type="NCBIfam" id="TIGR04183">
    <property type="entry name" value="Por_Secre_tail"/>
    <property type="match status" value="1"/>
</dbReference>
<evidence type="ECO:0000256" key="6">
    <source>
        <dbReference type="SAM" id="SignalP"/>
    </source>
</evidence>
<dbReference type="GO" id="GO:0006508">
    <property type="term" value="P:proteolysis"/>
    <property type="evidence" value="ECO:0007669"/>
    <property type="project" value="UniProtKB-KW"/>
</dbReference>
<dbReference type="OrthoDB" id="9792152at2"/>
<accession>A0A098LAS7</accession>
<dbReference type="GO" id="GO:0004252">
    <property type="term" value="F:serine-type endopeptidase activity"/>
    <property type="evidence" value="ECO:0007669"/>
    <property type="project" value="UniProtKB-UniRule"/>
</dbReference>
<sequence length="549" mass="59688">MLTAKSKAILCFIIFISFQSLAQTNLYFVTFTDKSDSEYSSKTPEEFLSPKAISRRQAHNIQIQEEDLPVNKNYLDSFTKTGIIIKGSSRWMNGVIVEMSEEVSELTRSKQFVKSVKYLQPAQTSLNQLKLSSPVSNIQRQSAFLSSSSSSIDYGFSLNQNAMIGVPSVHALGYSGKGKLIAVLDNGFLNANTLTFFTHLYQNEKILGTYDFVSRDQNVYDDGGHGVNVLSVLAGFEEGKIVGPAYDASFLLLRTENDFSETILEEYNWLMAAEYADSAGADIISSSLGYNTFDFTEQDHSYADLDGTSTIVTKAAETAFSKGMIVVNSAGNEGNKSWKYVTAPADGPSVIAVGAVNSDKKYVTFSSIGPSADGRIKPDLAAMGAGVYVGNPDNSYSSTNGTSFSCPLVAGLIACLWQARPYLSNKEISEALKKSASKGNDPDFQYGFGIPNFQKALTYSSPDTLKIAGLFPNPVSIPGNVKLIIENDLVGNDVEAELFDLTGKKIFAKTLSKAEKINQMVFPGDIQRGVYILVLNTNSANQVIKIILQ</sequence>
<dbReference type="PROSITE" id="PS00138">
    <property type="entry name" value="SUBTILASE_SER"/>
    <property type="match status" value="1"/>
</dbReference>
<organism evidence="8 9">
    <name type="scientific">Sporocytophaga myxococcoides</name>
    <dbReference type="NCBI Taxonomy" id="153721"/>
    <lineage>
        <taxon>Bacteria</taxon>
        <taxon>Pseudomonadati</taxon>
        <taxon>Bacteroidota</taxon>
        <taxon>Cytophagia</taxon>
        <taxon>Cytophagales</taxon>
        <taxon>Cytophagaceae</taxon>
        <taxon>Sporocytophaga</taxon>
    </lineage>
</organism>
<feature type="active site" description="Charge relay system" evidence="5">
    <location>
        <position position="185"/>
    </location>
</feature>
<keyword evidence="2 5" id="KW-0645">Protease</keyword>
<comment type="similarity">
    <text evidence="1 5">Belongs to the peptidase S8 family.</text>
</comment>
<dbReference type="Gene3D" id="3.40.50.200">
    <property type="entry name" value="Peptidase S8/S53 domain"/>
    <property type="match status" value="1"/>
</dbReference>
<dbReference type="InterPro" id="IPR015500">
    <property type="entry name" value="Peptidase_S8_subtilisin-rel"/>
</dbReference>
<dbReference type="InterPro" id="IPR026444">
    <property type="entry name" value="Secre_tail"/>
</dbReference>
<dbReference type="SUPFAM" id="SSF52743">
    <property type="entry name" value="Subtilisin-like"/>
    <property type="match status" value="1"/>
</dbReference>
<dbReference type="PANTHER" id="PTHR43806:SF67">
    <property type="entry name" value="EGF-LIKE DOMAIN-CONTAINING PROTEIN"/>
    <property type="match status" value="1"/>
</dbReference>
<evidence type="ECO:0000256" key="5">
    <source>
        <dbReference type="PROSITE-ProRule" id="PRU01240"/>
    </source>
</evidence>
<keyword evidence="4 5" id="KW-0720">Serine protease</keyword>